<evidence type="ECO:0000313" key="2">
    <source>
        <dbReference type="Proteomes" id="UP000199029"/>
    </source>
</evidence>
<protein>
    <submittedName>
        <fullName evidence="1">Uncharacterized protein</fullName>
    </submittedName>
</protein>
<dbReference type="Proteomes" id="UP000199029">
    <property type="component" value="Unassembled WGS sequence"/>
</dbReference>
<organism evidence="1 2">
    <name type="scientific">Hymenobacter arizonensis</name>
    <name type="common">Siccationidurans arizonensis</name>
    <dbReference type="NCBI Taxonomy" id="1227077"/>
    <lineage>
        <taxon>Bacteria</taxon>
        <taxon>Pseudomonadati</taxon>
        <taxon>Bacteroidota</taxon>
        <taxon>Cytophagia</taxon>
        <taxon>Cytophagales</taxon>
        <taxon>Hymenobacteraceae</taxon>
        <taxon>Hymenobacter</taxon>
    </lineage>
</organism>
<proteinExistence type="predicted"/>
<evidence type="ECO:0000313" key="1">
    <source>
        <dbReference type="EMBL" id="SFQ59126.1"/>
    </source>
</evidence>
<reference evidence="2" key="1">
    <citation type="submission" date="2016-10" db="EMBL/GenBank/DDBJ databases">
        <authorList>
            <person name="Varghese N."/>
            <person name="Submissions S."/>
        </authorList>
    </citation>
    <scope>NUCLEOTIDE SEQUENCE [LARGE SCALE GENOMIC DNA]</scope>
    <source>
        <strain evidence="2">OR362-8,ATCC BAA-1266,JCM 13504</strain>
    </source>
</reference>
<gene>
    <name evidence="1" type="ORF">SAMN04515668_3159</name>
</gene>
<sequence>MAAPKSPFDSGSVIKGYSKAEITGADGKTHYVFIPASGNGFAGLLPFYRREEELRRFGTEPLNIDVDKVQSIRLQGQYYEHMVLKGKRKHVLARRLTNGPVELFSYIEVKEIMTKSGDGMPLSLGSRAVPYWYLRRSGQGLVVVDQIEFIAQMTHYFHDHHDLLVALKQRKLKYRDMQQVVEAYNEYLTRPVPVDTVIPK</sequence>
<keyword evidence="2" id="KW-1185">Reference proteome</keyword>
<name>A0A1I5ZRN3_HYMAR</name>
<dbReference type="EMBL" id="FOXS01000004">
    <property type="protein sequence ID" value="SFQ59126.1"/>
    <property type="molecule type" value="Genomic_DNA"/>
</dbReference>
<accession>A0A1I5ZRN3</accession>
<dbReference type="AlphaFoldDB" id="A0A1I5ZRN3"/>